<feature type="region of interest" description="Disordered" evidence="6">
    <location>
        <begin position="1"/>
        <end position="32"/>
    </location>
</feature>
<evidence type="ECO:0000256" key="5">
    <source>
        <dbReference type="ARBA" id="ARBA00023242"/>
    </source>
</evidence>
<sequence>MAFPSREAADCAPLPQSRIEPEGEAASSSSDPLTFDHIFRATYPNRGKLGPSRKRKARGAVVYECLLCSWSNPKRDNAVYHAKRKHNDAMDSFRNTLIDRSSDVGPPSKQARLDDFYSSSPPSSALRRVFNPQRYTESMVALLTRRRLPFSAVTWDAMQDIMLACNPAIEDLIMASRHEAMRHIAANFSLYKSQLTAKLQSSASKVSSDLWTSPHRHGVLAICARWVDEDYQPRRALLGLQEIRHSHSGEHQSRLLFSILELYGVTKQLGCHTGDNATSNDTCLQHLSIRMKRDLKINWDPKRHRIRCILHIINLSLQACLLASSREALQAALGAASDATGNELYERFCLVLQDASLPSDSDSSVPTGSTFSRIGHRANSNHGTTRRKGWPMIPALRKLHQIGLWIRNSSVHSDAWDDSIKLRLGIDNDTRWNSWYRMIDNLIRKKQQVKQFLLDHDKELGDNILTSSDWDYLEKMHAFLQPFTSTTLWAQSASTSLSQSLMIMDILLRHYEQQKEIYEAEDTYDPLMLHSIDMGWFVLDKYYTRSEESPIYATALLLDPSKRARYLEVHWKEEWAATAIGHARRIWEEEYKTAPDQESAVSTQPPAEAVGLRHK</sequence>
<dbReference type="GO" id="GO:0008270">
    <property type="term" value="F:zinc ion binding"/>
    <property type="evidence" value="ECO:0007669"/>
    <property type="project" value="UniProtKB-KW"/>
</dbReference>
<gene>
    <name evidence="7" type="ORF">X797_012039</name>
</gene>
<dbReference type="PANTHER" id="PTHR46481:SF10">
    <property type="entry name" value="ZINC FINGER BED DOMAIN-CONTAINING PROTEIN 39"/>
    <property type="match status" value="1"/>
</dbReference>
<keyword evidence="2" id="KW-0479">Metal-binding</keyword>
<dbReference type="HOGENOM" id="CLU_009123_10_2_1"/>
<dbReference type="OrthoDB" id="5057302at2759"/>
<dbReference type="EMBL" id="JELW01000133">
    <property type="protein sequence ID" value="EXU94878.1"/>
    <property type="molecule type" value="Genomic_DNA"/>
</dbReference>
<keyword evidence="3" id="KW-0863">Zinc-finger</keyword>
<feature type="region of interest" description="Disordered" evidence="6">
    <location>
        <begin position="361"/>
        <end position="386"/>
    </location>
</feature>
<dbReference type="Proteomes" id="UP000030151">
    <property type="component" value="Unassembled WGS sequence"/>
</dbReference>
<comment type="caution">
    <text evidence="7">The sequence shown here is derived from an EMBL/GenBank/DDBJ whole genome shotgun (WGS) entry which is preliminary data.</text>
</comment>
<dbReference type="eggNOG" id="KOG1121">
    <property type="taxonomic scope" value="Eukaryota"/>
</dbReference>
<feature type="region of interest" description="Disordered" evidence="6">
    <location>
        <begin position="594"/>
        <end position="615"/>
    </location>
</feature>
<accession>A0A014N5B6</accession>
<feature type="compositionally biased region" description="Polar residues" evidence="6">
    <location>
        <begin position="361"/>
        <end position="383"/>
    </location>
</feature>
<dbReference type="AlphaFoldDB" id="A0A014N5B6"/>
<protein>
    <submittedName>
        <fullName evidence="7">Uncharacterized protein</fullName>
    </submittedName>
</protein>
<dbReference type="InterPro" id="IPR052035">
    <property type="entry name" value="ZnF_BED_domain_contain"/>
</dbReference>
<evidence type="ECO:0000256" key="4">
    <source>
        <dbReference type="ARBA" id="ARBA00022833"/>
    </source>
</evidence>
<keyword evidence="5" id="KW-0539">Nucleus</keyword>
<keyword evidence="4" id="KW-0862">Zinc</keyword>
<dbReference type="SUPFAM" id="SSF53098">
    <property type="entry name" value="Ribonuclease H-like"/>
    <property type="match status" value="1"/>
</dbReference>
<dbReference type="GO" id="GO:0005634">
    <property type="term" value="C:nucleus"/>
    <property type="evidence" value="ECO:0007669"/>
    <property type="project" value="UniProtKB-SubCell"/>
</dbReference>
<feature type="region of interest" description="Disordered" evidence="6">
    <location>
        <begin position="99"/>
        <end position="119"/>
    </location>
</feature>
<dbReference type="InterPro" id="IPR012337">
    <property type="entry name" value="RNaseH-like_sf"/>
</dbReference>
<evidence type="ECO:0000256" key="6">
    <source>
        <dbReference type="SAM" id="MobiDB-lite"/>
    </source>
</evidence>
<evidence type="ECO:0000313" key="8">
    <source>
        <dbReference type="Proteomes" id="UP000030151"/>
    </source>
</evidence>
<reference evidence="7 8" key="1">
    <citation type="submission" date="2014-02" db="EMBL/GenBank/DDBJ databases">
        <title>The genome sequence of the entomopathogenic fungus Metarhizium robertsii ARSEF 2575.</title>
        <authorList>
            <person name="Giuliano Garisto Donzelli B."/>
            <person name="Roe B.A."/>
            <person name="Macmil S.L."/>
            <person name="Krasnoff S.B."/>
            <person name="Gibson D.M."/>
        </authorList>
    </citation>
    <scope>NUCLEOTIDE SEQUENCE [LARGE SCALE GENOMIC DNA]</scope>
    <source>
        <strain evidence="7 8">ARSEF 2575</strain>
    </source>
</reference>
<organism evidence="7 8">
    <name type="scientific">Metarhizium robertsii</name>
    <dbReference type="NCBI Taxonomy" id="568076"/>
    <lineage>
        <taxon>Eukaryota</taxon>
        <taxon>Fungi</taxon>
        <taxon>Dikarya</taxon>
        <taxon>Ascomycota</taxon>
        <taxon>Pezizomycotina</taxon>
        <taxon>Sordariomycetes</taxon>
        <taxon>Hypocreomycetidae</taxon>
        <taxon>Hypocreales</taxon>
        <taxon>Clavicipitaceae</taxon>
        <taxon>Metarhizium</taxon>
    </lineage>
</organism>
<comment type="subcellular location">
    <subcellularLocation>
        <location evidence="1">Nucleus</location>
    </subcellularLocation>
</comment>
<evidence type="ECO:0000256" key="1">
    <source>
        <dbReference type="ARBA" id="ARBA00004123"/>
    </source>
</evidence>
<dbReference type="PANTHER" id="PTHR46481">
    <property type="entry name" value="ZINC FINGER BED DOMAIN-CONTAINING PROTEIN 4"/>
    <property type="match status" value="1"/>
</dbReference>
<evidence type="ECO:0000256" key="2">
    <source>
        <dbReference type="ARBA" id="ARBA00022723"/>
    </source>
</evidence>
<proteinExistence type="predicted"/>
<evidence type="ECO:0000313" key="7">
    <source>
        <dbReference type="EMBL" id="EXU94878.1"/>
    </source>
</evidence>
<evidence type="ECO:0000256" key="3">
    <source>
        <dbReference type="ARBA" id="ARBA00022771"/>
    </source>
</evidence>
<name>A0A014N5B6_9HYPO</name>